<evidence type="ECO:0000313" key="4">
    <source>
        <dbReference type="EMBL" id="KPN14798.1"/>
    </source>
</evidence>
<dbReference type="AlphaFoldDB" id="A0ABD4QIG4"/>
<dbReference type="Proteomes" id="UP000676804">
    <property type="component" value="Unassembled WGS sequence"/>
</dbReference>
<dbReference type="Pfam" id="PF09587">
    <property type="entry name" value="PGA_cap"/>
    <property type="match status" value="1"/>
</dbReference>
<evidence type="ECO:0000256" key="1">
    <source>
        <dbReference type="ARBA" id="ARBA00005662"/>
    </source>
</evidence>
<sequence length="390" mass="43683">MNKKLSFQEKLLKITKNQKKKTNKHVLIALPIVIACTFLFTFIGKAQVPTVQKNSENILTASFVGDIMFGRNVEKVTDRYGKQHLFRYAKPYFDVSDYVTGNFEHPVASDKEQAAQKNIHLKTDEDSVQALKDLNFSVLNFANNHAADYGEKGLNNTIDAFEQADMDYTGAGRNLQDAKQNISYKEVNGVKIATLGFTDVYGKDFKATNRQAGILPADPSIFIPMISQAAEKADIVVVHAHWGQEYNNEVNDRQRELARAMSKAGADIIIGAHPHVLEPMEVYNGTAIFYSLGNFIFDQGWSRTRDSALVQYHLNEDGKATFEVVPMYIKEATPAPVKAGSLESKAIIRMLTNGTNADWKEKDGHIFFEVDHADKVKNLKENENGGKEKK</sequence>
<dbReference type="RefSeq" id="WP_060698501.1">
    <property type="nucleotide sequence ID" value="NZ_JAGQFH010000012.1"/>
</dbReference>
<protein>
    <submittedName>
        <fullName evidence="5">CapA family protein</fullName>
    </submittedName>
    <submittedName>
        <fullName evidence="4">Capsular biosynthesis protein</fullName>
    </submittedName>
</protein>
<dbReference type="SMART" id="SM00854">
    <property type="entry name" value="PGA_cap"/>
    <property type="match status" value="1"/>
</dbReference>
<accession>A0ABD4QIG4</accession>
<reference evidence="4 6" key="1">
    <citation type="submission" date="2015-07" db="EMBL/GenBank/DDBJ databases">
        <title>Bacillus zhangzhouensis sp. nov. and Bacillus nanhaiticus sp. nov.</title>
        <authorList>
            <person name="Liu Y."/>
            <person name="Lai Q."/>
            <person name="Shao Z."/>
        </authorList>
    </citation>
    <scope>NUCLEOTIDE SEQUENCE [LARGE SCALE GENOMIC DNA]</scope>
    <source>
        <strain evidence="4 6">NH7I_1</strain>
    </source>
</reference>
<evidence type="ECO:0000313" key="5">
    <source>
        <dbReference type="EMBL" id="MBR8689966.1"/>
    </source>
</evidence>
<organism evidence="5 7">
    <name type="scientific">Bacillus australimaris</name>
    <dbReference type="NCBI Taxonomy" id="1326968"/>
    <lineage>
        <taxon>Bacteria</taxon>
        <taxon>Bacillati</taxon>
        <taxon>Bacillota</taxon>
        <taxon>Bacilli</taxon>
        <taxon>Bacillales</taxon>
        <taxon>Bacillaceae</taxon>
        <taxon>Bacillus</taxon>
    </lineage>
</organism>
<keyword evidence="2" id="KW-0472">Membrane</keyword>
<dbReference type="PANTHER" id="PTHR33393">
    <property type="entry name" value="POLYGLUTAMINE SYNTHESIS ACCESSORY PROTEIN RV0574C-RELATED"/>
    <property type="match status" value="1"/>
</dbReference>
<keyword evidence="2" id="KW-1133">Transmembrane helix</keyword>
<dbReference type="EMBL" id="JAGQFH010000012">
    <property type="protein sequence ID" value="MBR8689966.1"/>
    <property type="molecule type" value="Genomic_DNA"/>
</dbReference>
<dbReference type="PANTHER" id="PTHR33393:SF13">
    <property type="entry name" value="PGA BIOSYNTHESIS PROTEIN CAPA"/>
    <property type="match status" value="1"/>
</dbReference>
<dbReference type="SUPFAM" id="SSF56300">
    <property type="entry name" value="Metallo-dependent phosphatases"/>
    <property type="match status" value="1"/>
</dbReference>
<evidence type="ECO:0000313" key="7">
    <source>
        <dbReference type="Proteomes" id="UP000676804"/>
    </source>
</evidence>
<comment type="similarity">
    <text evidence="1">Belongs to the CapA family.</text>
</comment>
<keyword evidence="2" id="KW-0812">Transmembrane</keyword>
<dbReference type="InterPro" id="IPR019079">
    <property type="entry name" value="Capsule_synth_CapA"/>
</dbReference>
<dbReference type="EMBL" id="LGYN01000012">
    <property type="protein sequence ID" value="KPN14798.1"/>
    <property type="molecule type" value="Genomic_DNA"/>
</dbReference>
<comment type="caution">
    <text evidence="5">The sequence shown here is derived from an EMBL/GenBank/DDBJ whole genome shotgun (WGS) entry which is preliminary data.</text>
</comment>
<name>A0ABD4QIG4_9BACI</name>
<dbReference type="CDD" id="cd07381">
    <property type="entry name" value="MPP_CapA"/>
    <property type="match status" value="1"/>
</dbReference>
<proteinExistence type="inferred from homology"/>
<keyword evidence="6" id="KW-1185">Reference proteome</keyword>
<dbReference type="InterPro" id="IPR029052">
    <property type="entry name" value="Metallo-depent_PP-like"/>
</dbReference>
<reference evidence="5 7" key="2">
    <citation type="submission" date="2021-04" db="EMBL/GenBank/DDBJ databases">
        <title>Isolation of newly marine bacteria for enzymatic activity.</title>
        <authorList>
            <person name="Hadi W.A.M."/>
            <person name="Nair A.J.J."/>
            <person name="Edwin B.T."/>
        </authorList>
    </citation>
    <scope>NUCLEOTIDE SEQUENCE [LARGE SCALE GENOMIC DNA]</scope>
    <source>
        <strain evidence="5 7">B28A</strain>
    </source>
</reference>
<dbReference type="Proteomes" id="UP000050272">
    <property type="component" value="Unassembled WGS sequence"/>
</dbReference>
<evidence type="ECO:0000259" key="3">
    <source>
        <dbReference type="SMART" id="SM00854"/>
    </source>
</evidence>
<dbReference type="Gene3D" id="3.60.21.10">
    <property type="match status" value="1"/>
</dbReference>
<evidence type="ECO:0000256" key="2">
    <source>
        <dbReference type="SAM" id="Phobius"/>
    </source>
</evidence>
<evidence type="ECO:0000313" key="6">
    <source>
        <dbReference type="Proteomes" id="UP000050272"/>
    </source>
</evidence>
<feature type="transmembrane region" description="Helical" evidence="2">
    <location>
        <begin position="26"/>
        <end position="44"/>
    </location>
</feature>
<dbReference type="InterPro" id="IPR052169">
    <property type="entry name" value="CW_Biosynth-Accessory"/>
</dbReference>
<gene>
    <name evidence="4" type="ORF">AKG37_06975</name>
    <name evidence="5" type="ORF">KCQ59_09225</name>
</gene>
<feature type="domain" description="Capsule synthesis protein CapA" evidence="3">
    <location>
        <begin position="60"/>
        <end position="299"/>
    </location>
</feature>